<dbReference type="SUPFAM" id="SSF63748">
    <property type="entry name" value="Tudor/PWWP/MBT"/>
    <property type="match status" value="1"/>
</dbReference>
<dbReference type="PANTHER" id="PTHR33480:SF1">
    <property type="entry name" value="TYR RECOMBINASE DOMAIN-CONTAINING PROTEIN"/>
    <property type="match status" value="1"/>
</dbReference>
<dbReference type="GO" id="GO:0015074">
    <property type="term" value="P:DNA integration"/>
    <property type="evidence" value="ECO:0007669"/>
    <property type="project" value="InterPro"/>
</dbReference>
<evidence type="ECO:0000313" key="2">
    <source>
        <dbReference type="EMBL" id="KAK6168063.1"/>
    </source>
</evidence>
<reference evidence="2 3" key="1">
    <citation type="submission" date="2024-01" db="EMBL/GenBank/DDBJ databases">
        <title>The genome of the rayed Mediterranean limpet Patella caerulea (Linnaeus, 1758).</title>
        <authorList>
            <person name="Anh-Thu Weber A."/>
            <person name="Halstead-Nussloch G."/>
        </authorList>
    </citation>
    <scope>NUCLEOTIDE SEQUENCE [LARGE SCALE GENOMIC DNA]</scope>
    <source>
        <strain evidence="2">AATW-2023a</strain>
        <tissue evidence="2">Whole specimen</tissue>
    </source>
</reference>
<comment type="caution">
    <text evidence="2">The sequence shown here is derived from an EMBL/GenBank/DDBJ whole genome shotgun (WGS) entry which is preliminary data.</text>
</comment>
<organism evidence="2 3">
    <name type="scientific">Patella caerulea</name>
    <name type="common">Rayed Mediterranean limpet</name>
    <dbReference type="NCBI Taxonomy" id="87958"/>
    <lineage>
        <taxon>Eukaryota</taxon>
        <taxon>Metazoa</taxon>
        <taxon>Spiralia</taxon>
        <taxon>Lophotrochozoa</taxon>
        <taxon>Mollusca</taxon>
        <taxon>Gastropoda</taxon>
        <taxon>Patellogastropoda</taxon>
        <taxon>Patelloidea</taxon>
        <taxon>Patellidae</taxon>
        <taxon>Patella</taxon>
    </lineage>
</organism>
<dbReference type="Proteomes" id="UP001347796">
    <property type="component" value="Unassembled WGS sequence"/>
</dbReference>
<dbReference type="Gene3D" id="2.30.30.140">
    <property type="match status" value="1"/>
</dbReference>
<accession>A0AAN8J0T0</accession>
<dbReference type="PANTHER" id="PTHR33480">
    <property type="entry name" value="SET DOMAIN-CONTAINING PROTEIN-RELATED"/>
    <property type="match status" value="1"/>
</dbReference>
<dbReference type="AlphaFoldDB" id="A0AAN8J0T0"/>
<dbReference type="GO" id="GO:0006310">
    <property type="term" value="P:DNA recombination"/>
    <property type="evidence" value="ECO:0007669"/>
    <property type="project" value="InterPro"/>
</dbReference>
<keyword evidence="3" id="KW-1185">Reference proteome</keyword>
<feature type="compositionally biased region" description="Polar residues" evidence="1">
    <location>
        <begin position="1066"/>
        <end position="1075"/>
    </location>
</feature>
<sequence>MKTKRLNMLKSTVYKIGDAVMAIWPQDGIWYEAEIIRVNKCTYTVKYTVDNIKMKLLAHQIKPKNITPTITTAPSPVISNIFTDTTPSSTASDMETDTIKDTWLPVDSPPALPSVIRDICTGKAQSLTDIDIVTNAASTINDTLNDTPLSAELPAPLSVTDDTFTDTAPSSTISKISVDNVGLFDLPVLELNELTPSSNYNKRDDVVWTTEHTTPKNTAQLKEQTHNFLQYPSLTDTDIVTNAASAINDTLNDTPLSAELPAPLSVTDDTFTDTAPSSTISKISVDNVGLFDLPVLELNELTPSSNYNKRDDVVWTAEHTTPKNTVQLKEQTYNILQCPSPDTSFANDYEDISVPAHMSTQVNRPDLRPRLDKEIASLDNTVITSSSSYANDVCDNSDDIDFSSGSDYDPNDDENVVSDSDNSVKSLLVPMSNFRSQSPIIHQNKTIAQTPSSTTGCDSACINTITVMTTNNDGNVRKWDKKHYCYFCSEGQSKLPRHLMSKHSDEPEVVKVKAETNLETRSNMLCKLRNLGNHKHNCDVIRKNSGQLIVGYRPSKQSVNPNDYGPCSYCYGYYVRQDLWKHRCPLKPQKRKNNQDDADCECPRIRERMASKSILLKPAPCGVLAPLNQILAPMKSDEISRIVQSDDLILEVAKREFMKAGHDEDQHNYIRSKLRELGRLLWQLRKNTLKPNACLQSFIDPEKFSTLIKSVHDLAGFDFDSHDFKIPSLALKLGHTIKKCALIVKANALEKNDKDMAEIADNFYKLCEMKWEIEISTHAHRTLYQAKRNNPDVLPSSTDVVILSQYLDTTGDDQKARLNNSSENKDIKMSWDLLNEITLCQIILFNRRRQGEVSKMKTADFHKKQITKVGDTIHLSEIEKHLCKIFEVVEVVGKRGGTVPVLLTTQMTERISHLLDKRSELEIPAENKFLFPRSSYQSFGHIRGSDAMRKHALLAEVKNPETMRSTKLRKQVATVAQMLALKENQIELLANYMGHDVRVHREYYQLPDNVLRVTKLSRLFIAMEQGTLQKYQGRSLDELEIDNTGGIEELDIISSDEESDVEIPQNKASTSQANTKAKKPEISENGTIAKTSKFTRKKTVWSEDEIIAIYSLKNILHLRIPGKKDIEEVQKRHPVLKRRS</sequence>
<proteinExistence type="predicted"/>
<evidence type="ECO:0000313" key="3">
    <source>
        <dbReference type="Proteomes" id="UP001347796"/>
    </source>
</evidence>
<gene>
    <name evidence="2" type="ORF">SNE40_021963</name>
</gene>
<dbReference type="EMBL" id="JAZGQO010000018">
    <property type="protein sequence ID" value="KAK6168063.1"/>
    <property type="molecule type" value="Genomic_DNA"/>
</dbReference>
<dbReference type="Gene3D" id="1.10.443.10">
    <property type="entry name" value="Intergrase catalytic core"/>
    <property type="match status" value="1"/>
</dbReference>
<evidence type="ECO:0008006" key="4">
    <source>
        <dbReference type="Google" id="ProtNLM"/>
    </source>
</evidence>
<dbReference type="InterPro" id="IPR013762">
    <property type="entry name" value="Integrase-like_cat_sf"/>
</dbReference>
<protein>
    <recommendedName>
        <fullName evidence="4">Tudor domain-containing protein</fullName>
    </recommendedName>
</protein>
<feature type="region of interest" description="Disordered" evidence="1">
    <location>
        <begin position="400"/>
        <end position="420"/>
    </location>
</feature>
<dbReference type="GO" id="GO:0003677">
    <property type="term" value="F:DNA binding"/>
    <property type="evidence" value="ECO:0007669"/>
    <property type="project" value="InterPro"/>
</dbReference>
<name>A0AAN8J0T0_PATCE</name>
<feature type="region of interest" description="Disordered" evidence="1">
    <location>
        <begin position="1058"/>
        <end position="1081"/>
    </location>
</feature>
<evidence type="ECO:0000256" key="1">
    <source>
        <dbReference type="SAM" id="MobiDB-lite"/>
    </source>
</evidence>